<dbReference type="GO" id="GO:0005886">
    <property type="term" value="C:plasma membrane"/>
    <property type="evidence" value="ECO:0007669"/>
    <property type="project" value="UniProtKB-SubCell"/>
</dbReference>
<comment type="similarity">
    <text evidence="2">Belongs to the ABC-2 integral membrane protein family.</text>
</comment>
<evidence type="ECO:0000256" key="2">
    <source>
        <dbReference type="ARBA" id="ARBA00007783"/>
    </source>
</evidence>
<evidence type="ECO:0000256" key="4">
    <source>
        <dbReference type="ARBA" id="ARBA00022475"/>
    </source>
</evidence>
<dbReference type="InterPro" id="IPR047817">
    <property type="entry name" value="ABC2_TM_bact-type"/>
</dbReference>
<keyword evidence="4" id="KW-1003">Cell membrane</keyword>
<keyword evidence="7 8" id="KW-0472">Membrane</keyword>
<dbReference type="Pfam" id="PF12698">
    <property type="entry name" value="ABC2_membrane_3"/>
    <property type="match status" value="1"/>
</dbReference>
<evidence type="ECO:0000313" key="10">
    <source>
        <dbReference type="EMBL" id="OUR98872.1"/>
    </source>
</evidence>
<feature type="domain" description="ABC transmembrane type-2" evidence="9">
    <location>
        <begin position="158"/>
        <end position="392"/>
    </location>
</feature>
<gene>
    <name evidence="10" type="ORF">A9Q84_05520</name>
</gene>
<feature type="transmembrane region" description="Helical" evidence="8">
    <location>
        <begin position="243"/>
        <end position="268"/>
    </location>
</feature>
<comment type="caution">
    <text evidence="10">The sequence shown here is derived from an EMBL/GenBank/DDBJ whole genome shotgun (WGS) entry which is preliminary data.</text>
</comment>
<dbReference type="Proteomes" id="UP000196531">
    <property type="component" value="Unassembled WGS sequence"/>
</dbReference>
<evidence type="ECO:0000259" key="9">
    <source>
        <dbReference type="PROSITE" id="PS51012"/>
    </source>
</evidence>
<keyword evidence="6 8" id="KW-1133">Transmembrane helix</keyword>
<comment type="subcellular location">
    <subcellularLocation>
        <location evidence="1">Cell membrane</location>
        <topology evidence="1">Multi-pass membrane protein</topology>
    </subcellularLocation>
</comment>
<dbReference type="GO" id="GO:0140359">
    <property type="term" value="F:ABC-type transporter activity"/>
    <property type="evidence" value="ECO:0007669"/>
    <property type="project" value="InterPro"/>
</dbReference>
<evidence type="ECO:0000256" key="6">
    <source>
        <dbReference type="ARBA" id="ARBA00022989"/>
    </source>
</evidence>
<organism evidence="10 11">
    <name type="scientific">Halobacteriovorax marinus</name>
    <dbReference type="NCBI Taxonomy" id="97084"/>
    <lineage>
        <taxon>Bacteria</taxon>
        <taxon>Pseudomonadati</taxon>
        <taxon>Bdellovibrionota</taxon>
        <taxon>Bacteriovoracia</taxon>
        <taxon>Bacteriovoracales</taxon>
        <taxon>Halobacteriovoraceae</taxon>
        <taxon>Halobacteriovorax</taxon>
    </lineage>
</organism>
<protein>
    <recommendedName>
        <fullName evidence="9">ABC transmembrane type-2 domain-containing protein</fullName>
    </recommendedName>
</protein>
<dbReference type="EMBL" id="MAAO01000004">
    <property type="protein sequence ID" value="OUR98872.1"/>
    <property type="molecule type" value="Genomic_DNA"/>
</dbReference>
<feature type="transmembrane region" description="Helical" evidence="8">
    <location>
        <begin position="313"/>
        <end position="334"/>
    </location>
</feature>
<keyword evidence="3" id="KW-0813">Transport</keyword>
<keyword evidence="5 8" id="KW-0812">Transmembrane</keyword>
<dbReference type="InterPro" id="IPR013525">
    <property type="entry name" value="ABC2_TM"/>
</dbReference>
<dbReference type="PANTHER" id="PTHR30294:SF38">
    <property type="entry name" value="TRANSPORT PERMEASE PROTEIN"/>
    <property type="match status" value="1"/>
</dbReference>
<feature type="transmembrane region" description="Helical" evidence="8">
    <location>
        <begin position="371"/>
        <end position="389"/>
    </location>
</feature>
<reference evidence="11" key="1">
    <citation type="journal article" date="2017" name="Proc. Natl. Acad. Sci. U.S.A.">
        <title>Simulation of Deepwater Horizon oil plume reveals substrate specialization within a complex community of hydrocarbon-degraders.</title>
        <authorList>
            <person name="Hu P."/>
            <person name="Dubinsky E.A."/>
            <person name="Probst A.J."/>
            <person name="Wang J."/>
            <person name="Sieber C.M.K."/>
            <person name="Tom L.M."/>
            <person name="Gardinali P."/>
            <person name="Banfield J.F."/>
            <person name="Atlas R.M."/>
            <person name="Andersen G.L."/>
        </authorList>
    </citation>
    <scope>NUCLEOTIDE SEQUENCE [LARGE SCALE GENOMIC DNA]</scope>
</reference>
<evidence type="ECO:0000256" key="1">
    <source>
        <dbReference type="ARBA" id="ARBA00004651"/>
    </source>
</evidence>
<dbReference type="PROSITE" id="PS51012">
    <property type="entry name" value="ABC_TM2"/>
    <property type="match status" value="1"/>
</dbReference>
<sequence length="393" mass="44519">MKNIKHLIVQEIKVLLCDKRALGILFAMPMILILFLSLALTDVYHQKVGKKIHITMLTDHSKTTEEIVQQFKNFNYHIEHITEHQGIEASLKKEKSDVIIEIPKSIKNILVGTKSADSIKMYFRPTLDKSYQELVKGHFTIALQSMVIDQVNRRLKKMNESKELKKSVVINQLSQNKNFIEVMTTNNVIPNPIQQTVPAWALFAMFFIVIPLSNSFIRDRNSGILKRLLCYNISKAELLIGKLIPYILINIIQFSLMLLVGQFIVPLFTSKDFSLGEINSLLILVTLVCSIASTSFALLVSTVSNSSAQAHSFGPLAIVIMALFGGVMIPHFVMPEFMQYLSYLSPLYWALESYLDIFLRGATLTIVAPKLYVLLGFSLVAFGVSLKKFRWSE</sequence>
<dbReference type="PANTHER" id="PTHR30294">
    <property type="entry name" value="MEMBRANE COMPONENT OF ABC TRANSPORTER YHHJ-RELATED"/>
    <property type="match status" value="1"/>
</dbReference>
<proteinExistence type="inferred from homology"/>
<evidence type="ECO:0000313" key="11">
    <source>
        <dbReference type="Proteomes" id="UP000196531"/>
    </source>
</evidence>
<dbReference type="AlphaFoldDB" id="A0A1Y5FGQ2"/>
<evidence type="ECO:0000256" key="8">
    <source>
        <dbReference type="SAM" id="Phobius"/>
    </source>
</evidence>
<evidence type="ECO:0000256" key="7">
    <source>
        <dbReference type="ARBA" id="ARBA00023136"/>
    </source>
</evidence>
<dbReference type="InterPro" id="IPR051449">
    <property type="entry name" value="ABC-2_transporter_component"/>
</dbReference>
<evidence type="ECO:0000256" key="3">
    <source>
        <dbReference type="ARBA" id="ARBA00022448"/>
    </source>
</evidence>
<accession>A0A1Y5FGQ2</accession>
<name>A0A1Y5FGQ2_9BACT</name>
<feature type="transmembrane region" description="Helical" evidence="8">
    <location>
        <begin position="197"/>
        <end position="217"/>
    </location>
</feature>
<feature type="transmembrane region" description="Helical" evidence="8">
    <location>
        <begin position="21"/>
        <end position="40"/>
    </location>
</feature>
<feature type="transmembrane region" description="Helical" evidence="8">
    <location>
        <begin position="280"/>
        <end position="301"/>
    </location>
</feature>
<evidence type="ECO:0000256" key="5">
    <source>
        <dbReference type="ARBA" id="ARBA00022692"/>
    </source>
</evidence>